<gene>
    <name evidence="1" type="ORF">VRU49_09785</name>
</gene>
<name>A0ABU7H374_9SPHI</name>
<reference evidence="1 2" key="1">
    <citation type="submission" date="2024-01" db="EMBL/GenBank/DDBJ databases">
        <title>Pedobacter sp. nov., isolated from oil-contaminated soil.</title>
        <authorList>
            <person name="Le N.T.T."/>
        </authorList>
    </citation>
    <scope>NUCLEOTIDE SEQUENCE [LARGE SCALE GENOMIC DNA]</scope>
    <source>
        <strain evidence="1 2">VNH31</strain>
    </source>
</reference>
<comment type="caution">
    <text evidence="1">The sequence shown here is derived from an EMBL/GenBank/DDBJ whole genome shotgun (WGS) entry which is preliminary data.</text>
</comment>
<evidence type="ECO:0008006" key="3">
    <source>
        <dbReference type="Google" id="ProtNLM"/>
    </source>
</evidence>
<keyword evidence="2" id="KW-1185">Reference proteome</keyword>
<sequence length="278" mass="32579">MSFEDYHQLVLKEYQQKKENGTLSNILCKPTNATLRDEILKLLNERWESYDVKIFNDFFGDFTSKAELFSLIRKMDVDDNRPIINFLKNKITHPKEKIVNMVAYLINFQNRPYRYEMEISKGENGKEVDGKEMKSKKEDVVYPFSLAFSNVYSSKFAKYILGLTLLSAVLVSSFNLFYEEKCMVWNGETFEKISCDEKKIDQQIIAFDEQKVGVFRKITKPDTITLASAGKLWYSKKNNKVEYFTAPGTHPEDVNRYLKPLTKYMIETHILKPNSLRN</sequence>
<dbReference type="EMBL" id="JAZDQU010000002">
    <property type="protein sequence ID" value="MEE1885705.1"/>
    <property type="molecule type" value="Genomic_DNA"/>
</dbReference>
<organism evidence="1 2">
    <name type="scientific">Pedobacter flavus</name>
    <dbReference type="NCBI Taxonomy" id="3113906"/>
    <lineage>
        <taxon>Bacteria</taxon>
        <taxon>Pseudomonadati</taxon>
        <taxon>Bacteroidota</taxon>
        <taxon>Sphingobacteriia</taxon>
        <taxon>Sphingobacteriales</taxon>
        <taxon>Sphingobacteriaceae</taxon>
        <taxon>Pedobacter</taxon>
    </lineage>
</organism>
<proteinExistence type="predicted"/>
<dbReference type="RefSeq" id="WP_330146600.1">
    <property type="nucleotide sequence ID" value="NZ_JAZDQU010000002.1"/>
</dbReference>
<accession>A0ABU7H374</accession>
<protein>
    <recommendedName>
        <fullName evidence="3">Anti-sigma factor</fullName>
    </recommendedName>
</protein>
<evidence type="ECO:0000313" key="2">
    <source>
        <dbReference type="Proteomes" id="UP001337681"/>
    </source>
</evidence>
<evidence type="ECO:0000313" key="1">
    <source>
        <dbReference type="EMBL" id="MEE1885705.1"/>
    </source>
</evidence>
<dbReference type="Proteomes" id="UP001337681">
    <property type="component" value="Unassembled WGS sequence"/>
</dbReference>